<organism evidence="3 4">
    <name type="scientific">Micrococcus luteus</name>
    <name type="common">Micrococcus lysodeikticus</name>
    <dbReference type="NCBI Taxonomy" id="1270"/>
    <lineage>
        <taxon>Bacteria</taxon>
        <taxon>Bacillati</taxon>
        <taxon>Actinomycetota</taxon>
        <taxon>Actinomycetes</taxon>
        <taxon>Micrococcales</taxon>
        <taxon>Micrococcaceae</taxon>
        <taxon>Micrococcus</taxon>
    </lineage>
</organism>
<accession>A0AAP3AHI5</accession>
<keyword evidence="3" id="KW-0012">Acyltransferase</keyword>
<dbReference type="Proteomes" id="UP001205867">
    <property type="component" value="Unassembled WGS sequence"/>
</dbReference>
<feature type="domain" description="Acyltransferase 3" evidence="2">
    <location>
        <begin position="28"/>
        <end position="343"/>
    </location>
</feature>
<keyword evidence="3" id="KW-0808">Transferase</keyword>
<feature type="transmembrane region" description="Helical" evidence="1">
    <location>
        <begin position="327"/>
        <end position="344"/>
    </location>
</feature>
<feature type="transmembrane region" description="Helical" evidence="1">
    <location>
        <begin position="151"/>
        <end position="171"/>
    </location>
</feature>
<name>A0AAP3AHI5_MICLU</name>
<dbReference type="AlphaFoldDB" id="A0AAP3AHI5"/>
<feature type="transmembrane region" description="Helical" evidence="1">
    <location>
        <begin position="180"/>
        <end position="204"/>
    </location>
</feature>
<evidence type="ECO:0000256" key="1">
    <source>
        <dbReference type="SAM" id="Phobius"/>
    </source>
</evidence>
<sequence>MTAASPNEPGAASVAPAEKRVPGPRFRELDGLRGIAALAVVFSHFGGTHNFHYRDDPPAFHDFVWGGTGVQLFFMISGFVILMTARRASRPSDFVISRAARLYPPYWLSLAFAVVILALVQVPGYSLSPGQIIVNLTMVQRWLLVDDVVDVYWTLAVEMQFYALVLTLLILSRCRLSDRLVLWACLGWSVLSWTVVAVTSQAAAPRPAGDPTWVKLVNNITVAEYAPMFVLGMVVFLARETGRHRRAVAAAYASAVVSPFVLRDMTLGLWVLAAATLFTAVALRRRTWLLTTPPFQFYGRISYSLYIIHVIPGYLVIHALWPYVGRNMAMLVALAVVSVLAWALQRYGEEHLGRAAKRGLTRVRSVVDARTGHPRSLGSAR</sequence>
<dbReference type="EMBL" id="JALXKZ020000002">
    <property type="protein sequence ID" value="MCV7628190.1"/>
    <property type="molecule type" value="Genomic_DNA"/>
</dbReference>
<feature type="transmembrane region" description="Helical" evidence="1">
    <location>
        <begin position="216"/>
        <end position="238"/>
    </location>
</feature>
<dbReference type="GO" id="GO:0016020">
    <property type="term" value="C:membrane"/>
    <property type="evidence" value="ECO:0007669"/>
    <property type="project" value="TreeGrafter"/>
</dbReference>
<dbReference type="GO" id="GO:0016747">
    <property type="term" value="F:acyltransferase activity, transferring groups other than amino-acyl groups"/>
    <property type="evidence" value="ECO:0007669"/>
    <property type="project" value="InterPro"/>
</dbReference>
<reference evidence="3" key="1">
    <citation type="submission" date="2023-06" db="EMBL/GenBank/DDBJ databases">
        <title>lsaBGC provides a comprehensive framework for evolutionary analysis of biosynthetic gene clusters within focal taxa.</title>
        <authorList>
            <person name="Salamzade R."/>
            <person name="Sandstrom S."/>
            <person name="Kalan L.R."/>
        </authorList>
    </citation>
    <scope>NUCLEOTIDE SEQUENCE</scope>
    <source>
        <strain evidence="3">P3-SID899</strain>
    </source>
</reference>
<dbReference type="Pfam" id="PF01757">
    <property type="entry name" value="Acyl_transf_3"/>
    <property type="match status" value="1"/>
</dbReference>
<gene>
    <name evidence="3" type="ORF">M3A82_002365</name>
</gene>
<evidence type="ECO:0000313" key="3">
    <source>
        <dbReference type="EMBL" id="MCV7628190.1"/>
    </source>
</evidence>
<dbReference type="GO" id="GO:0009103">
    <property type="term" value="P:lipopolysaccharide biosynthetic process"/>
    <property type="evidence" value="ECO:0007669"/>
    <property type="project" value="TreeGrafter"/>
</dbReference>
<comment type="caution">
    <text evidence="3">The sequence shown here is derived from an EMBL/GenBank/DDBJ whole genome shotgun (WGS) entry which is preliminary data.</text>
</comment>
<feature type="transmembrane region" description="Helical" evidence="1">
    <location>
        <begin position="63"/>
        <end position="85"/>
    </location>
</feature>
<keyword evidence="1" id="KW-0812">Transmembrane</keyword>
<dbReference type="InterPro" id="IPR050879">
    <property type="entry name" value="Acyltransferase_3"/>
</dbReference>
<feature type="transmembrane region" description="Helical" evidence="1">
    <location>
        <begin position="267"/>
        <end position="283"/>
    </location>
</feature>
<keyword evidence="1" id="KW-0472">Membrane</keyword>
<dbReference type="PANTHER" id="PTHR23028:SF53">
    <property type="entry name" value="ACYL_TRANSF_3 DOMAIN-CONTAINING PROTEIN"/>
    <property type="match status" value="1"/>
</dbReference>
<proteinExistence type="predicted"/>
<evidence type="ECO:0000259" key="2">
    <source>
        <dbReference type="Pfam" id="PF01757"/>
    </source>
</evidence>
<dbReference type="InterPro" id="IPR002656">
    <property type="entry name" value="Acyl_transf_3_dom"/>
</dbReference>
<feature type="transmembrane region" description="Helical" evidence="1">
    <location>
        <begin position="303"/>
        <end position="321"/>
    </location>
</feature>
<feature type="transmembrane region" description="Helical" evidence="1">
    <location>
        <begin position="32"/>
        <end position="51"/>
    </location>
</feature>
<dbReference type="PANTHER" id="PTHR23028">
    <property type="entry name" value="ACETYLTRANSFERASE"/>
    <property type="match status" value="1"/>
</dbReference>
<protein>
    <submittedName>
        <fullName evidence="3">Acyltransferase</fullName>
    </submittedName>
</protein>
<keyword evidence="1" id="KW-1133">Transmembrane helix</keyword>
<evidence type="ECO:0000313" key="4">
    <source>
        <dbReference type="Proteomes" id="UP001205867"/>
    </source>
</evidence>
<feature type="transmembrane region" description="Helical" evidence="1">
    <location>
        <begin position="106"/>
        <end position="126"/>
    </location>
</feature>